<feature type="binding site" description="distal binding residue" evidence="5">
    <location>
        <position position="69"/>
    </location>
    <ligand>
        <name>heme</name>
        <dbReference type="ChEBI" id="CHEBI:30413"/>
    </ligand>
    <ligandPart>
        <name>Fe</name>
        <dbReference type="ChEBI" id="CHEBI:18248"/>
    </ligandPart>
</feature>
<dbReference type="GO" id="GO:0046872">
    <property type="term" value="F:metal ion binding"/>
    <property type="evidence" value="ECO:0007669"/>
    <property type="project" value="UniProtKB-KW"/>
</dbReference>
<dbReference type="Pfam" id="PF01152">
    <property type="entry name" value="Bac_globin"/>
    <property type="match status" value="1"/>
</dbReference>
<dbReference type="STRING" id="716816.BST96_19180"/>
<dbReference type="KEGG" id="osg:BST96_19180"/>
<dbReference type="SUPFAM" id="SSF46458">
    <property type="entry name" value="Globin-like"/>
    <property type="match status" value="1"/>
</dbReference>
<dbReference type="RefSeq" id="WP_085760230.1">
    <property type="nucleotide sequence ID" value="NZ_CP019343.1"/>
</dbReference>
<name>A0A1X9NDC1_9GAMM</name>
<dbReference type="Proteomes" id="UP000193450">
    <property type="component" value="Chromosome"/>
</dbReference>
<dbReference type="EMBL" id="CP019343">
    <property type="protein sequence ID" value="ARN76030.1"/>
    <property type="molecule type" value="Genomic_DNA"/>
</dbReference>
<organism evidence="6 7">
    <name type="scientific">Oceanicoccus sagamiensis</name>
    <dbReference type="NCBI Taxonomy" id="716816"/>
    <lineage>
        <taxon>Bacteria</taxon>
        <taxon>Pseudomonadati</taxon>
        <taxon>Pseudomonadota</taxon>
        <taxon>Gammaproteobacteria</taxon>
        <taxon>Cellvibrionales</taxon>
        <taxon>Spongiibacteraceae</taxon>
        <taxon>Oceanicoccus</taxon>
    </lineage>
</organism>
<dbReference type="AlphaFoldDB" id="A0A1X9NDC1"/>
<evidence type="ECO:0000256" key="4">
    <source>
        <dbReference type="ARBA" id="ARBA00023004"/>
    </source>
</evidence>
<reference evidence="6 7" key="1">
    <citation type="submission" date="2016-11" db="EMBL/GenBank/DDBJ databases">
        <title>Trade-off between light-utilization and light-protection in marine flavobacteria.</title>
        <authorList>
            <person name="Kumagai Y."/>
        </authorList>
    </citation>
    <scope>NUCLEOTIDE SEQUENCE [LARGE SCALE GENOMIC DNA]</scope>
    <source>
        <strain evidence="6 7">NBRC 107125</strain>
    </source>
</reference>
<proteinExistence type="predicted"/>
<dbReference type="Gene3D" id="1.10.490.10">
    <property type="entry name" value="Globins"/>
    <property type="match status" value="1"/>
</dbReference>
<evidence type="ECO:0000256" key="1">
    <source>
        <dbReference type="ARBA" id="ARBA00022448"/>
    </source>
</evidence>
<dbReference type="OrthoDB" id="25954at2"/>
<evidence type="ECO:0000256" key="2">
    <source>
        <dbReference type="ARBA" id="ARBA00022617"/>
    </source>
</evidence>
<dbReference type="GO" id="GO:0020037">
    <property type="term" value="F:heme binding"/>
    <property type="evidence" value="ECO:0007669"/>
    <property type="project" value="InterPro"/>
</dbReference>
<keyword evidence="7" id="KW-1185">Reference proteome</keyword>
<keyword evidence="3 5" id="KW-0479">Metal-binding</keyword>
<protein>
    <submittedName>
        <fullName evidence="6">Globin</fullName>
    </submittedName>
</protein>
<keyword evidence="2 5" id="KW-0349">Heme</keyword>
<evidence type="ECO:0000256" key="3">
    <source>
        <dbReference type="ARBA" id="ARBA00022723"/>
    </source>
</evidence>
<gene>
    <name evidence="6" type="ORF">BST96_19180</name>
</gene>
<accession>A0A1X9NDC1</accession>
<evidence type="ECO:0000256" key="5">
    <source>
        <dbReference type="PIRSR" id="PIRSR601486-1"/>
    </source>
</evidence>
<dbReference type="InterPro" id="IPR009050">
    <property type="entry name" value="Globin-like_sf"/>
</dbReference>
<keyword evidence="1" id="KW-0813">Transport</keyword>
<evidence type="ECO:0000313" key="6">
    <source>
        <dbReference type="EMBL" id="ARN76030.1"/>
    </source>
</evidence>
<dbReference type="InterPro" id="IPR012292">
    <property type="entry name" value="Globin/Proto"/>
</dbReference>
<dbReference type="CDD" id="cd08916">
    <property type="entry name" value="TrHb3_P"/>
    <property type="match status" value="1"/>
</dbReference>
<evidence type="ECO:0000313" key="7">
    <source>
        <dbReference type="Proteomes" id="UP000193450"/>
    </source>
</evidence>
<keyword evidence="4 5" id="KW-0408">Iron</keyword>
<sequence length="126" mass="14418">MKPDLDSPQQIKTFVDAFYADMLKDRQLAPIFLDVAAIDLAKHLPLIRSYWEKLLLGSRDYQRHTMNIHRAVHAKRPLTAQDFKRWLNLFTETVDKRFAGSYAERAKAVAAQIASNMEKAVSTVGN</sequence>
<dbReference type="InterPro" id="IPR001486">
    <property type="entry name" value="Hemoglobin_trunc"/>
</dbReference>
<dbReference type="GO" id="GO:0019825">
    <property type="term" value="F:oxygen binding"/>
    <property type="evidence" value="ECO:0007669"/>
    <property type="project" value="InterPro"/>
</dbReference>